<dbReference type="InterPro" id="IPR011025">
    <property type="entry name" value="GproteinA_insert"/>
</dbReference>
<keyword evidence="2" id="KW-1185">Reference proteome</keyword>
<accession>A0ABQ9GKU8</accession>
<evidence type="ECO:0008006" key="3">
    <source>
        <dbReference type="Google" id="ProtNLM"/>
    </source>
</evidence>
<dbReference type="EMBL" id="JARBHB010000011">
    <property type="protein sequence ID" value="KAJ8872650.1"/>
    <property type="molecule type" value="Genomic_DNA"/>
</dbReference>
<dbReference type="SUPFAM" id="SSF47895">
    <property type="entry name" value="Transducin (alpha subunit), insertion domain"/>
    <property type="match status" value="1"/>
</dbReference>
<protein>
    <recommendedName>
        <fullName evidence="3">START domain-containing protein</fullName>
    </recommendedName>
</protein>
<evidence type="ECO:0000313" key="2">
    <source>
        <dbReference type="Proteomes" id="UP001159363"/>
    </source>
</evidence>
<name>A0ABQ9GKU8_9NEOP</name>
<dbReference type="Proteomes" id="UP001159363">
    <property type="component" value="Chromosome 10"/>
</dbReference>
<proteinExistence type="predicted"/>
<dbReference type="Gene3D" id="1.10.400.10">
    <property type="entry name" value="GI Alpha 1, domain 2-like"/>
    <property type="match status" value="1"/>
</dbReference>
<sequence length="1015" mass="113145">MGAVHGQIPTPVCCKRRIIHESGFTSEDFKQYRPVVYSNTIQSLVAILRAMPNLGISFSNNEREVSHETVVSLLPPTTILRAMPNLGISFSNNEREVSHEAVVSLLPPTTILRALPNLGISFSNNEREVSHETVVSLLPPTTILRAMPNLGISFSNNEREVSHETVVSLLPPTTILRALPNLGISFSNNEREVSHETVVSLLPPTTILRALPNLGISFSNNERETRHYSIPYSVKCLCIAADIRAGVAPVVAFPVLYGRISYQVLVIGHVLFSVAGSTPTLVPGQSHCSFIAYQGTGRELTLQSLIAFRKFIEASRAITKKGLRISKRCGVTYLPRSRLKHKVDRQTRNGVSVRRTYSLIGRVKALEASLGCFRIISLYVRKYDQQVYNFKYIEPVCSILGIRTALVYTWWCHFRAPHKYAFLENPEAALVSGGYRLFRKVPHWPCCQLVDADWQTAFLRFERCNLRDCFASVLANTLKRNIVYVSAHANPSEISPANTQFPHHLDKIDIQHMCAGVTFAVAYLHGNKSRGPYYQANLQLVSSHPSVIRLSIAWRNSQPRDPNNSARPFVKTLATFGYDGRALTVFSKLAAGNLVPLAGKALLCAKLELPGDASTGFRSAYTGIYRLTILKDYYGGLGPVDVGDVESLRERVASCRVGRRPAAIDRRLHNGYNSWARGGGGVEQVVDCRQGMKGQRGRRVCKPSRKLFLDARPRPAYAAFLAGDSLRRHWPRYVEVFCDSADVHLEGRLIYVTQAPPSGELRLTGAAVVWWSDYLPPNRANRVRLSNTPPPPGFSHCGNRAGRCRWSAGFLRDLQVSPRNFIPPLLRTRIASSALETSMLCWIHNHPFHPSVARPPAGHVSFDQSRGNFFSPPSVKYISNFNFRRTDGWATALIYRSLNVAVGKHDQTTRRPPAGFLWALPFPPLSNYGAAQDSPRYTLIGSQDLDVKRRPNHSNYYLSWCGDADDALCGMVDARYEPAAAAPIRQLPSPHLSFFLFNPGWLGNILRPAHPYLQP</sequence>
<reference evidence="1 2" key="1">
    <citation type="submission" date="2023-02" db="EMBL/GenBank/DDBJ databases">
        <title>LHISI_Scaffold_Assembly.</title>
        <authorList>
            <person name="Stuart O.P."/>
            <person name="Cleave R."/>
            <person name="Magrath M.J.L."/>
            <person name="Mikheyev A.S."/>
        </authorList>
    </citation>
    <scope>NUCLEOTIDE SEQUENCE [LARGE SCALE GENOMIC DNA]</scope>
    <source>
        <strain evidence="1">Daus_M_001</strain>
        <tissue evidence="1">Leg muscle</tissue>
    </source>
</reference>
<organism evidence="1 2">
    <name type="scientific">Dryococelus australis</name>
    <dbReference type="NCBI Taxonomy" id="614101"/>
    <lineage>
        <taxon>Eukaryota</taxon>
        <taxon>Metazoa</taxon>
        <taxon>Ecdysozoa</taxon>
        <taxon>Arthropoda</taxon>
        <taxon>Hexapoda</taxon>
        <taxon>Insecta</taxon>
        <taxon>Pterygota</taxon>
        <taxon>Neoptera</taxon>
        <taxon>Polyneoptera</taxon>
        <taxon>Phasmatodea</taxon>
        <taxon>Verophasmatodea</taxon>
        <taxon>Anareolatae</taxon>
        <taxon>Phasmatidae</taxon>
        <taxon>Eurycanthinae</taxon>
        <taxon>Dryococelus</taxon>
    </lineage>
</organism>
<comment type="caution">
    <text evidence="1">The sequence shown here is derived from an EMBL/GenBank/DDBJ whole genome shotgun (WGS) entry which is preliminary data.</text>
</comment>
<evidence type="ECO:0000313" key="1">
    <source>
        <dbReference type="EMBL" id="KAJ8872650.1"/>
    </source>
</evidence>
<gene>
    <name evidence="1" type="ORF">PR048_026259</name>
</gene>